<organism evidence="1 2">
    <name type="scientific">Kickxella alabastrina</name>
    <dbReference type="NCBI Taxonomy" id="61397"/>
    <lineage>
        <taxon>Eukaryota</taxon>
        <taxon>Fungi</taxon>
        <taxon>Fungi incertae sedis</taxon>
        <taxon>Zoopagomycota</taxon>
        <taxon>Kickxellomycotina</taxon>
        <taxon>Kickxellomycetes</taxon>
        <taxon>Kickxellales</taxon>
        <taxon>Kickxellaceae</taxon>
        <taxon>Kickxella</taxon>
    </lineage>
</organism>
<protein>
    <submittedName>
        <fullName evidence="1">Uncharacterized protein</fullName>
    </submittedName>
</protein>
<name>A0ACC1IVK6_9FUNG</name>
<sequence>MRSLLPSVLALLLGALLPAHASADTLEVFHNLAPNKFTQRGELTLTDPPAYSPIISDGFPPPTLPDTDAWAQQGDRSQYAVVLRSQKTGSLVHLAAPRCRLNGAARPKEVFVVHAERNGALLHVDYAVGSLENCHSRTLVDVDGFDTQVVVRRRMQGPTPELAAAVSIDANTGSEKAPEVQKSFIMKYWYYIVPIVLMLLLTGEDAPQQEGTARR</sequence>
<keyword evidence="2" id="KW-1185">Reference proteome</keyword>
<dbReference type="EMBL" id="JANBPG010000024">
    <property type="protein sequence ID" value="KAJ1901540.1"/>
    <property type="molecule type" value="Genomic_DNA"/>
</dbReference>
<comment type="caution">
    <text evidence="1">The sequence shown here is derived from an EMBL/GenBank/DDBJ whole genome shotgun (WGS) entry which is preliminary data.</text>
</comment>
<accession>A0ACC1IVK6</accession>
<dbReference type="Proteomes" id="UP001150581">
    <property type="component" value="Unassembled WGS sequence"/>
</dbReference>
<proteinExistence type="predicted"/>
<evidence type="ECO:0000313" key="1">
    <source>
        <dbReference type="EMBL" id="KAJ1901540.1"/>
    </source>
</evidence>
<gene>
    <name evidence="1" type="ORF">LPJ66_000714</name>
</gene>
<reference evidence="1" key="1">
    <citation type="submission" date="2022-07" db="EMBL/GenBank/DDBJ databases">
        <title>Phylogenomic reconstructions and comparative analyses of Kickxellomycotina fungi.</title>
        <authorList>
            <person name="Reynolds N.K."/>
            <person name="Stajich J.E."/>
            <person name="Barry K."/>
            <person name="Grigoriev I.V."/>
            <person name="Crous P."/>
            <person name="Smith M.E."/>
        </authorList>
    </citation>
    <scope>NUCLEOTIDE SEQUENCE</scope>
    <source>
        <strain evidence="1">Benny 63K</strain>
    </source>
</reference>
<evidence type="ECO:0000313" key="2">
    <source>
        <dbReference type="Proteomes" id="UP001150581"/>
    </source>
</evidence>